<dbReference type="PIRSF" id="PIRSF000137">
    <property type="entry name" value="Alcohol_oxidase"/>
    <property type="match status" value="1"/>
</dbReference>
<accession>A0ABR4FIP3</accession>
<protein>
    <recommendedName>
        <fullName evidence="2">Glucose-methanol-choline oxidoreductase N-terminal domain-containing protein</fullName>
    </recommendedName>
</protein>
<name>A0ABR4FIP3_9EURO</name>
<evidence type="ECO:0000313" key="4">
    <source>
        <dbReference type="Proteomes" id="UP001610563"/>
    </source>
</evidence>
<dbReference type="InterPro" id="IPR036188">
    <property type="entry name" value="FAD/NAD-bd_sf"/>
</dbReference>
<reference evidence="3 4" key="1">
    <citation type="submission" date="2024-07" db="EMBL/GenBank/DDBJ databases">
        <title>Section-level genome sequencing and comparative genomics of Aspergillus sections Usti and Cavernicolus.</title>
        <authorList>
            <consortium name="Lawrence Berkeley National Laboratory"/>
            <person name="Nybo J.L."/>
            <person name="Vesth T.C."/>
            <person name="Theobald S."/>
            <person name="Frisvad J.C."/>
            <person name="Larsen T.O."/>
            <person name="Kjaerboelling I."/>
            <person name="Rothschild-Mancinelli K."/>
            <person name="Lyhne E.K."/>
            <person name="Kogle M.E."/>
            <person name="Barry K."/>
            <person name="Clum A."/>
            <person name="Na H."/>
            <person name="Ledsgaard L."/>
            <person name="Lin J."/>
            <person name="Lipzen A."/>
            <person name="Kuo A."/>
            <person name="Riley R."/>
            <person name="Mondo S."/>
            <person name="Labutti K."/>
            <person name="Haridas S."/>
            <person name="Pangalinan J."/>
            <person name="Salamov A.A."/>
            <person name="Simmons B.A."/>
            <person name="Magnuson J.K."/>
            <person name="Chen J."/>
            <person name="Drula E."/>
            <person name="Henrissat B."/>
            <person name="Wiebenga A."/>
            <person name="Lubbers R.J."/>
            <person name="Gomes A.C."/>
            <person name="Makela M.R."/>
            <person name="Stajich J."/>
            <person name="Grigoriev I.V."/>
            <person name="Mortensen U.H."/>
            <person name="De Vries R.P."/>
            <person name="Baker S.E."/>
            <person name="Andersen M.R."/>
        </authorList>
    </citation>
    <scope>NUCLEOTIDE SEQUENCE [LARGE SCALE GENOMIC DNA]</scope>
    <source>
        <strain evidence="3 4">CBS 209.92</strain>
    </source>
</reference>
<dbReference type="PANTHER" id="PTHR11552:SF210">
    <property type="entry name" value="GLUCOSE-METHANOL-CHOLINE OXIDOREDUCTASE N-TERMINAL DOMAIN-CONTAINING PROTEIN-RELATED"/>
    <property type="match status" value="1"/>
</dbReference>
<dbReference type="SUPFAM" id="SSF51905">
    <property type="entry name" value="FAD/NAD(P)-binding domain"/>
    <property type="match status" value="1"/>
</dbReference>
<gene>
    <name evidence="3" type="ORF">BJX66DRAFT_349807</name>
</gene>
<organism evidence="3 4">
    <name type="scientific">Aspergillus keveii</name>
    <dbReference type="NCBI Taxonomy" id="714993"/>
    <lineage>
        <taxon>Eukaryota</taxon>
        <taxon>Fungi</taxon>
        <taxon>Dikarya</taxon>
        <taxon>Ascomycota</taxon>
        <taxon>Pezizomycotina</taxon>
        <taxon>Eurotiomycetes</taxon>
        <taxon>Eurotiomycetidae</taxon>
        <taxon>Eurotiales</taxon>
        <taxon>Aspergillaceae</taxon>
        <taxon>Aspergillus</taxon>
        <taxon>Aspergillus subgen. Nidulantes</taxon>
    </lineage>
</organism>
<evidence type="ECO:0000313" key="3">
    <source>
        <dbReference type="EMBL" id="KAL2783107.1"/>
    </source>
</evidence>
<dbReference type="InterPro" id="IPR012132">
    <property type="entry name" value="GMC_OxRdtase"/>
</dbReference>
<evidence type="ECO:0000256" key="1">
    <source>
        <dbReference type="ARBA" id="ARBA00010790"/>
    </source>
</evidence>
<dbReference type="Gene3D" id="3.30.560.10">
    <property type="entry name" value="Glucose Oxidase, domain 3"/>
    <property type="match status" value="1"/>
</dbReference>
<dbReference type="EMBL" id="JBFTWV010000268">
    <property type="protein sequence ID" value="KAL2783107.1"/>
    <property type="molecule type" value="Genomic_DNA"/>
</dbReference>
<proteinExistence type="inferred from homology"/>
<dbReference type="InterPro" id="IPR007867">
    <property type="entry name" value="GMC_OxRtase_C"/>
</dbReference>
<dbReference type="InterPro" id="IPR000172">
    <property type="entry name" value="GMC_OxRdtase_N"/>
</dbReference>
<comment type="caution">
    <text evidence="3">The sequence shown here is derived from an EMBL/GenBank/DDBJ whole genome shotgun (WGS) entry which is preliminary data.</text>
</comment>
<keyword evidence="4" id="KW-1185">Reference proteome</keyword>
<dbReference type="Pfam" id="PF00732">
    <property type="entry name" value="GMC_oxred_N"/>
    <property type="match status" value="1"/>
</dbReference>
<evidence type="ECO:0000259" key="2">
    <source>
        <dbReference type="PROSITE" id="PS00624"/>
    </source>
</evidence>
<dbReference type="PROSITE" id="PS00624">
    <property type="entry name" value="GMC_OXRED_2"/>
    <property type="match status" value="1"/>
</dbReference>
<dbReference type="PANTHER" id="PTHR11552">
    <property type="entry name" value="GLUCOSE-METHANOL-CHOLINE GMC OXIDOREDUCTASE"/>
    <property type="match status" value="1"/>
</dbReference>
<dbReference type="Proteomes" id="UP001610563">
    <property type="component" value="Unassembled WGS sequence"/>
</dbReference>
<comment type="similarity">
    <text evidence="1">Belongs to the GMC oxidoreductase family.</text>
</comment>
<dbReference type="Gene3D" id="3.50.50.60">
    <property type="entry name" value="FAD/NAD(P)-binding domain"/>
    <property type="match status" value="1"/>
</dbReference>
<sequence>MDYHKYFRRYAETIAGQDEHDPAALSESGYATYDFVVIGGGTAGIVVATRLSEDPTIRVLLLEAGNEHADDPRTQIPGLVTQVFGDREMDWSMKSIPQDQLNGREIPATAGKTLGGSSTISFGMMTYPSRIGMNAWEALGNPGWGWDGIAPYLKKFQMAAAPPLEARVQFEGVKWEPTDQGRKGPVKLAFGAEYTPYHVAWWKAFQSLGFPQKKDQIKGGCAGPFIPPIAVDPIRNTRSHAATAYLTPEVRARGSLRIVTGARVEKLRLSDYVSEPLDKPQTVVAVSYVQNGKSRRAHVVGEVILAAGALNTPHILEISGIGDRKRLREIGIPSFVDLPGVGENLQDHPVVAFSYELQDGMPSDDAAREPDDVVKAVEAYQADRSGPLGIPMVSAFMPCLELPLEERGKLLKKIEDSLKDEDLPFMYRKQYQLIKQMLQDPNEPTGLYTLAPFQMHPRAGPKPRHTFRKRHAGNFISILSSLNYPISRGFVHINSQNPWAPSVIDHGILRDPVDLVLQARHTMMSDKISESPAMTPVVKKNGVRLHSSKTVTDLAKAQSLCKDLALSMNDICGTCAMMPREDGGVVDSSLKVYGTSNLRIVDASIFPLLPRGNIEATVYAIAEKAADIIREELNLLSG</sequence>
<dbReference type="SUPFAM" id="SSF54373">
    <property type="entry name" value="FAD-linked reductases, C-terminal domain"/>
    <property type="match status" value="1"/>
</dbReference>
<feature type="domain" description="Glucose-methanol-choline oxidoreductase N-terminal" evidence="2">
    <location>
        <begin position="308"/>
        <end position="322"/>
    </location>
</feature>
<dbReference type="Pfam" id="PF05199">
    <property type="entry name" value="GMC_oxred_C"/>
    <property type="match status" value="1"/>
</dbReference>